<evidence type="ECO:0000313" key="2">
    <source>
        <dbReference type="Proteomes" id="UP000193067"/>
    </source>
</evidence>
<accession>A0A1Y2IIA6</accession>
<dbReference type="OrthoDB" id="2919381at2759"/>
<dbReference type="EMBL" id="KZ084119">
    <property type="protein sequence ID" value="OSD00344.1"/>
    <property type="molecule type" value="Genomic_DNA"/>
</dbReference>
<evidence type="ECO:0000313" key="1">
    <source>
        <dbReference type="EMBL" id="OSD00344.1"/>
    </source>
</evidence>
<sequence>MLSILFSIPGIYCHIVERGQYPILTIFAMQRFTGPLEHLTVFHVAQWEWNVIQDAGTVLTNAQLRPFNPGDVVAGEPPYLTGITPIYGPATVGATNTASVQALTTSTTA</sequence>
<dbReference type="Proteomes" id="UP000193067">
    <property type="component" value="Unassembled WGS sequence"/>
</dbReference>
<keyword evidence="2" id="KW-1185">Reference proteome</keyword>
<gene>
    <name evidence="1" type="ORF">PYCCODRAFT_1426591</name>
</gene>
<dbReference type="AlphaFoldDB" id="A0A1Y2IIA6"/>
<reference evidence="1 2" key="1">
    <citation type="journal article" date="2015" name="Biotechnol. Biofuels">
        <title>Enhanced degradation of softwood versus hardwood by the white-rot fungus Pycnoporus coccineus.</title>
        <authorList>
            <person name="Couturier M."/>
            <person name="Navarro D."/>
            <person name="Chevret D."/>
            <person name="Henrissat B."/>
            <person name="Piumi F."/>
            <person name="Ruiz-Duenas F.J."/>
            <person name="Martinez A.T."/>
            <person name="Grigoriev I.V."/>
            <person name="Riley R."/>
            <person name="Lipzen A."/>
            <person name="Berrin J.G."/>
            <person name="Master E.R."/>
            <person name="Rosso M.N."/>
        </authorList>
    </citation>
    <scope>NUCLEOTIDE SEQUENCE [LARGE SCALE GENOMIC DNA]</scope>
    <source>
        <strain evidence="1 2">BRFM310</strain>
    </source>
</reference>
<name>A0A1Y2IIA6_TRAC3</name>
<organism evidence="1 2">
    <name type="scientific">Trametes coccinea (strain BRFM310)</name>
    <name type="common">Pycnoporus coccineus</name>
    <dbReference type="NCBI Taxonomy" id="1353009"/>
    <lineage>
        <taxon>Eukaryota</taxon>
        <taxon>Fungi</taxon>
        <taxon>Dikarya</taxon>
        <taxon>Basidiomycota</taxon>
        <taxon>Agaricomycotina</taxon>
        <taxon>Agaricomycetes</taxon>
        <taxon>Polyporales</taxon>
        <taxon>Polyporaceae</taxon>
        <taxon>Trametes</taxon>
    </lineage>
</organism>
<proteinExistence type="predicted"/>
<protein>
    <submittedName>
        <fullName evidence="1">Uncharacterized protein</fullName>
    </submittedName>
</protein>